<dbReference type="CDD" id="cd06261">
    <property type="entry name" value="TM_PBP2"/>
    <property type="match status" value="1"/>
</dbReference>
<evidence type="ECO:0000256" key="1">
    <source>
        <dbReference type="ARBA" id="ARBA00004651"/>
    </source>
</evidence>
<name>A0A3R9DS97_CLOBU</name>
<dbReference type="GO" id="GO:0055085">
    <property type="term" value="P:transmembrane transport"/>
    <property type="evidence" value="ECO:0007669"/>
    <property type="project" value="InterPro"/>
</dbReference>
<evidence type="ECO:0000256" key="4">
    <source>
        <dbReference type="ARBA" id="ARBA00022692"/>
    </source>
</evidence>
<keyword evidence="5 7" id="KW-1133">Transmembrane helix</keyword>
<reference evidence="9 11" key="1">
    <citation type="submission" date="2019-07" db="EMBL/GenBank/DDBJ databases">
        <title>Whole genome shotgun sequence of Clostridium butyricum NBRC 3858.</title>
        <authorList>
            <person name="Hosoyama A."/>
            <person name="Uohara A."/>
            <person name="Ohji S."/>
            <person name="Ichikawa N."/>
        </authorList>
    </citation>
    <scope>NUCLEOTIDE SEQUENCE [LARGE SCALE GENOMIC DNA]</scope>
    <source>
        <strain evidence="9 11">NBRC 3858</strain>
    </source>
</reference>
<dbReference type="SUPFAM" id="SSF161098">
    <property type="entry name" value="MetI-like"/>
    <property type="match status" value="1"/>
</dbReference>
<dbReference type="Pfam" id="PF00528">
    <property type="entry name" value="BPD_transp_1"/>
    <property type="match status" value="1"/>
</dbReference>
<comment type="similarity">
    <text evidence="7">Belongs to the binding-protein-dependent transport system permease family.</text>
</comment>
<dbReference type="KEGG" id="cbut:ATN24_15080"/>
<keyword evidence="2 7" id="KW-0813">Transport</keyword>
<keyword evidence="3" id="KW-1003">Cell membrane</keyword>
<dbReference type="RefSeq" id="WP_058146576.1">
    <property type="nucleotide sequence ID" value="NZ_BKBC01000019.1"/>
</dbReference>
<feature type="transmembrane region" description="Helical" evidence="7">
    <location>
        <begin position="234"/>
        <end position="253"/>
    </location>
</feature>
<evidence type="ECO:0000256" key="2">
    <source>
        <dbReference type="ARBA" id="ARBA00022448"/>
    </source>
</evidence>
<feature type="domain" description="ABC transmembrane type-1" evidence="8">
    <location>
        <begin position="73"/>
        <end position="253"/>
    </location>
</feature>
<dbReference type="EMBL" id="WOFV02000035">
    <property type="protein sequence ID" value="NAS18495.1"/>
    <property type="molecule type" value="Genomic_DNA"/>
</dbReference>
<dbReference type="PANTHER" id="PTHR30151:SF0">
    <property type="entry name" value="ABC TRANSPORTER PERMEASE PROTEIN MJ0413-RELATED"/>
    <property type="match status" value="1"/>
</dbReference>
<sequence length="265" mass="29458">MKAIKDKGDFRLRKEISKSHFSIIAILTFVIIFAVWIAIDMSGNVKQMFLPSPLSVINDIVNGAKEGNLWANMGVSIYRISMGFILSVVLGVPIGILAGSFKRIEAVISPICEFIRYMPVPAFVPLVMVWCGIGETAKVIVVFLGSFFQLVLMIADDARSVSDDLLSASYTLGTTRWTTITKVLIPAMAPRMMLTLRMMIGWAWTYLTVAELVASNSGLGYQILNAQRFFHTESIFSGILIIGLLGLITDRIFAFTIKKMFPWNE</sequence>
<gene>
    <name evidence="9" type="ORF">CBU02nite_17590</name>
    <name evidence="10" type="ORF">GND98_011590</name>
</gene>
<protein>
    <submittedName>
        <fullName evidence="9 10">ABC transporter permease</fullName>
    </submittedName>
</protein>
<evidence type="ECO:0000256" key="5">
    <source>
        <dbReference type="ARBA" id="ARBA00022989"/>
    </source>
</evidence>
<evidence type="ECO:0000256" key="6">
    <source>
        <dbReference type="ARBA" id="ARBA00023136"/>
    </source>
</evidence>
<proteinExistence type="inferred from homology"/>
<dbReference type="InterPro" id="IPR035906">
    <property type="entry name" value="MetI-like_sf"/>
</dbReference>
<dbReference type="PANTHER" id="PTHR30151">
    <property type="entry name" value="ALKANE SULFONATE ABC TRANSPORTER-RELATED, MEMBRANE SUBUNIT"/>
    <property type="match status" value="1"/>
</dbReference>
<dbReference type="GO" id="GO:0005886">
    <property type="term" value="C:plasma membrane"/>
    <property type="evidence" value="ECO:0007669"/>
    <property type="project" value="UniProtKB-SubCell"/>
</dbReference>
<feature type="transmembrane region" description="Helical" evidence="7">
    <location>
        <begin position="21"/>
        <end position="39"/>
    </location>
</feature>
<dbReference type="PROSITE" id="PS50928">
    <property type="entry name" value="ABC_TM1"/>
    <property type="match status" value="1"/>
</dbReference>
<dbReference type="EMBL" id="BKBC01000019">
    <property type="protein sequence ID" value="GEQ21253.1"/>
    <property type="molecule type" value="Genomic_DNA"/>
</dbReference>
<comment type="subcellular location">
    <subcellularLocation>
        <location evidence="1 7">Cell membrane</location>
        <topology evidence="1 7">Multi-pass membrane protein</topology>
    </subcellularLocation>
</comment>
<dbReference type="Proteomes" id="UP000474042">
    <property type="component" value="Unassembled WGS sequence"/>
</dbReference>
<evidence type="ECO:0000259" key="8">
    <source>
        <dbReference type="PROSITE" id="PS50928"/>
    </source>
</evidence>
<feature type="transmembrane region" description="Helical" evidence="7">
    <location>
        <begin position="114"/>
        <end position="133"/>
    </location>
</feature>
<dbReference type="OrthoDB" id="9796361at2"/>
<organism evidence="9 11">
    <name type="scientific">Clostridium butyricum</name>
    <dbReference type="NCBI Taxonomy" id="1492"/>
    <lineage>
        <taxon>Bacteria</taxon>
        <taxon>Bacillati</taxon>
        <taxon>Bacillota</taxon>
        <taxon>Clostridia</taxon>
        <taxon>Eubacteriales</taxon>
        <taxon>Clostridiaceae</taxon>
        <taxon>Clostridium</taxon>
    </lineage>
</organism>
<dbReference type="Gene3D" id="1.10.3720.10">
    <property type="entry name" value="MetI-like"/>
    <property type="match status" value="1"/>
</dbReference>
<evidence type="ECO:0000313" key="10">
    <source>
        <dbReference type="EMBL" id="NAS18495.1"/>
    </source>
</evidence>
<keyword evidence="6 7" id="KW-0472">Membrane</keyword>
<keyword evidence="4 7" id="KW-0812">Transmembrane</keyword>
<evidence type="ECO:0000256" key="3">
    <source>
        <dbReference type="ARBA" id="ARBA00022475"/>
    </source>
</evidence>
<reference evidence="10 12" key="2">
    <citation type="submission" date="2020-01" db="EMBL/GenBank/DDBJ databases">
        <title>Genome sequence of a 1,3-propanediol producer, Clostridium butyricum S3.</title>
        <authorList>
            <person name="Zhou J."/>
        </authorList>
    </citation>
    <scope>NUCLEOTIDE SEQUENCE [LARGE SCALE GENOMIC DNA]</scope>
    <source>
        <strain evidence="10 12">S3</strain>
    </source>
</reference>
<feature type="transmembrane region" description="Helical" evidence="7">
    <location>
        <begin position="77"/>
        <end position="102"/>
    </location>
</feature>
<evidence type="ECO:0000256" key="7">
    <source>
        <dbReference type="RuleBase" id="RU363032"/>
    </source>
</evidence>
<accession>A0A3R9DS97</accession>
<feature type="transmembrane region" description="Helical" evidence="7">
    <location>
        <begin position="194"/>
        <end position="214"/>
    </location>
</feature>
<evidence type="ECO:0000313" key="11">
    <source>
        <dbReference type="Proteomes" id="UP000321089"/>
    </source>
</evidence>
<dbReference type="Proteomes" id="UP000321089">
    <property type="component" value="Unassembled WGS sequence"/>
</dbReference>
<evidence type="ECO:0000313" key="9">
    <source>
        <dbReference type="EMBL" id="GEQ21253.1"/>
    </source>
</evidence>
<dbReference type="AlphaFoldDB" id="A0A3R9DS97"/>
<comment type="caution">
    <text evidence="9">The sequence shown here is derived from an EMBL/GenBank/DDBJ whole genome shotgun (WGS) entry which is preliminary data.</text>
</comment>
<evidence type="ECO:0000313" key="12">
    <source>
        <dbReference type="Proteomes" id="UP000474042"/>
    </source>
</evidence>
<dbReference type="InterPro" id="IPR000515">
    <property type="entry name" value="MetI-like"/>
</dbReference>